<name>A0ABS4TVA1_9PSEU</name>
<dbReference type="InterPro" id="IPR019819">
    <property type="entry name" value="Carboxylesterase_B_CS"/>
</dbReference>
<comment type="similarity">
    <text evidence="1 3">Belongs to the type-B carboxylesterase/lipase family.</text>
</comment>
<dbReference type="InterPro" id="IPR029058">
    <property type="entry name" value="AB_hydrolase_fold"/>
</dbReference>
<organism evidence="5 6">
    <name type="scientific">Kibdelosporangium banguiense</name>
    <dbReference type="NCBI Taxonomy" id="1365924"/>
    <lineage>
        <taxon>Bacteria</taxon>
        <taxon>Bacillati</taxon>
        <taxon>Actinomycetota</taxon>
        <taxon>Actinomycetes</taxon>
        <taxon>Pseudonocardiales</taxon>
        <taxon>Pseudonocardiaceae</taxon>
        <taxon>Kibdelosporangium</taxon>
    </lineage>
</organism>
<reference evidence="5 6" key="1">
    <citation type="submission" date="2021-03" db="EMBL/GenBank/DDBJ databases">
        <title>Sequencing the genomes of 1000 actinobacteria strains.</title>
        <authorList>
            <person name="Klenk H.-P."/>
        </authorList>
    </citation>
    <scope>NUCLEOTIDE SEQUENCE [LARGE SCALE GENOMIC DNA]</scope>
    <source>
        <strain evidence="5 6">DSM 46670</strain>
    </source>
</reference>
<evidence type="ECO:0000256" key="3">
    <source>
        <dbReference type="RuleBase" id="RU361235"/>
    </source>
</evidence>
<dbReference type="Pfam" id="PF00135">
    <property type="entry name" value="COesterase"/>
    <property type="match status" value="1"/>
</dbReference>
<proteinExistence type="inferred from homology"/>
<evidence type="ECO:0000256" key="2">
    <source>
        <dbReference type="ARBA" id="ARBA00022801"/>
    </source>
</evidence>
<keyword evidence="6" id="KW-1185">Reference proteome</keyword>
<evidence type="ECO:0000259" key="4">
    <source>
        <dbReference type="Pfam" id="PF00135"/>
    </source>
</evidence>
<dbReference type="Proteomes" id="UP001519332">
    <property type="component" value="Unassembled WGS sequence"/>
</dbReference>
<sequence>MRPARNRTPACVQTPAYDPTENSNDVMAEDCLTVNVWTPRADGRKRPVLVYIHGGAFVVGSARNTWFDGAALARRGDAVIVTVQYRLGVFGYTELSHLDSRFGGGGNAGLLDQVAALRWVNRNIAKFGGNQDNVTVFGESAGGESVRILLGHRPAQGLFHRAIIQSGILAGSLGPVSDARDTTRTVMDAVGVQSAQALQQVDALKLEKLVNDSGAFPYPHQDDYAYAESPDEIIRTGRGARVPLLIGTNLDEIRYWTAMCAAPGDDSVNTPALLRNVFGNREMMQRYFGPQADKVIATYQRDYPNPEEAVTTFLGDGDFRASSIRLAEIQGRFAPSYMYLFNYRSPVKGRTGKPYGSSHSMELPFVFGISPADAARVTGPASLWGDLQDRTMDAWLAFARTGNPSTPTLQWPQYTQFRRTTMLLDSASKLVHDPYRDQRLIWSRVPTDLFPYPIPFEV</sequence>
<gene>
    <name evidence="5" type="ORF">JOF56_008236</name>
</gene>
<protein>
    <recommendedName>
        <fullName evidence="3">Carboxylic ester hydrolase</fullName>
        <ecNumber evidence="3">3.1.1.-</ecNumber>
    </recommendedName>
</protein>
<dbReference type="EMBL" id="JAGINW010000001">
    <property type="protein sequence ID" value="MBP2327851.1"/>
    <property type="molecule type" value="Genomic_DNA"/>
</dbReference>
<comment type="caution">
    <text evidence="5">The sequence shown here is derived from an EMBL/GenBank/DDBJ whole genome shotgun (WGS) entry which is preliminary data.</text>
</comment>
<dbReference type="PANTHER" id="PTHR11559">
    <property type="entry name" value="CARBOXYLESTERASE"/>
    <property type="match status" value="1"/>
</dbReference>
<feature type="domain" description="Carboxylesterase type B" evidence="4">
    <location>
        <begin position="2"/>
        <end position="438"/>
    </location>
</feature>
<dbReference type="PROSITE" id="PS00941">
    <property type="entry name" value="CARBOXYLESTERASE_B_2"/>
    <property type="match status" value="1"/>
</dbReference>
<keyword evidence="2 3" id="KW-0378">Hydrolase</keyword>
<dbReference type="GO" id="GO:0016787">
    <property type="term" value="F:hydrolase activity"/>
    <property type="evidence" value="ECO:0007669"/>
    <property type="project" value="UniProtKB-KW"/>
</dbReference>
<evidence type="ECO:0000256" key="1">
    <source>
        <dbReference type="ARBA" id="ARBA00005964"/>
    </source>
</evidence>
<dbReference type="InterPro" id="IPR019826">
    <property type="entry name" value="Carboxylesterase_B_AS"/>
</dbReference>
<accession>A0ABS4TVA1</accession>
<dbReference type="EC" id="3.1.1.-" evidence="3"/>
<dbReference type="InterPro" id="IPR002018">
    <property type="entry name" value="CarbesteraseB"/>
</dbReference>
<dbReference type="InterPro" id="IPR050309">
    <property type="entry name" value="Type-B_Carboxylest/Lipase"/>
</dbReference>
<dbReference type="Gene3D" id="3.40.50.1820">
    <property type="entry name" value="alpha/beta hydrolase"/>
    <property type="match status" value="1"/>
</dbReference>
<dbReference type="PROSITE" id="PS00122">
    <property type="entry name" value="CARBOXYLESTERASE_B_1"/>
    <property type="match status" value="1"/>
</dbReference>
<evidence type="ECO:0000313" key="5">
    <source>
        <dbReference type="EMBL" id="MBP2327851.1"/>
    </source>
</evidence>
<dbReference type="SUPFAM" id="SSF53474">
    <property type="entry name" value="alpha/beta-Hydrolases"/>
    <property type="match status" value="1"/>
</dbReference>
<evidence type="ECO:0000313" key="6">
    <source>
        <dbReference type="Proteomes" id="UP001519332"/>
    </source>
</evidence>